<dbReference type="Pfam" id="PF00931">
    <property type="entry name" value="NB-ARC"/>
    <property type="match status" value="1"/>
</dbReference>
<keyword evidence="2" id="KW-0433">Leucine-rich repeat</keyword>
<dbReference type="InterPro" id="IPR027417">
    <property type="entry name" value="P-loop_NTPase"/>
</dbReference>
<dbReference type="PANTHER" id="PTHR11017:SF271">
    <property type="entry name" value="DISEASE RESISTANCE PROTEIN (TIR-NBS-LRR CLASS) FAMILY"/>
    <property type="match status" value="1"/>
</dbReference>
<keyword evidence="7" id="KW-1185">Reference proteome</keyword>
<dbReference type="InterPro" id="IPR000157">
    <property type="entry name" value="TIR_dom"/>
</dbReference>
<dbReference type="OrthoDB" id="1733683at2759"/>
<dbReference type="InterPro" id="IPR035897">
    <property type="entry name" value="Toll_tir_struct_dom_sf"/>
</dbReference>
<keyword evidence="3" id="KW-0677">Repeat</keyword>
<dbReference type="Gene3D" id="1.10.10.10">
    <property type="entry name" value="Winged helix-like DNA-binding domain superfamily/Winged helix DNA-binding domain"/>
    <property type="match status" value="1"/>
</dbReference>
<dbReference type="PANTHER" id="PTHR11017">
    <property type="entry name" value="LEUCINE-RICH REPEAT-CONTAINING PROTEIN"/>
    <property type="match status" value="1"/>
</dbReference>
<dbReference type="SMART" id="SM00382">
    <property type="entry name" value="AAA"/>
    <property type="match status" value="1"/>
</dbReference>
<dbReference type="InterPro" id="IPR036388">
    <property type="entry name" value="WH-like_DNA-bd_sf"/>
</dbReference>
<dbReference type="SUPFAM" id="SSF52540">
    <property type="entry name" value="P-loop containing nucleoside triphosphate hydrolases"/>
    <property type="match status" value="1"/>
</dbReference>
<dbReference type="SUPFAM" id="SSF52200">
    <property type="entry name" value="Toll/Interleukin receptor TIR domain"/>
    <property type="match status" value="1"/>
</dbReference>
<dbReference type="InterPro" id="IPR032675">
    <property type="entry name" value="LRR_dom_sf"/>
</dbReference>
<dbReference type="SUPFAM" id="SSF52058">
    <property type="entry name" value="L domain-like"/>
    <property type="match status" value="1"/>
</dbReference>
<evidence type="ECO:0000313" key="7">
    <source>
        <dbReference type="Proteomes" id="UP000245207"/>
    </source>
</evidence>
<protein>
    <recommendedName>
        <fullName evidence="5">TIR domain-containing protein</fullName>
    </recommendedName>
</protein>
<dbReference type="Pfam" id="PF01582">
    <property type="entry name" value="TIR"/>
    <property type="match status" value="1"/>
</dbReference>
<proteinExistence type="inferred from homology"/>
<dbReference type="EMBL" id="PKPP01000907">
    <property type="protein sequence ID" value="PWA87501.1"/>
    <property type="molecule type" value="Genomic_DNA"/>
</dbReference>
<dbReference type="InterPro" id="IPR002182">
    <property type="entry name" value="NB-ARC"/>
</dbReference>
<dbReference type="GO" id="GO:0043531">
    <property type="term" value="F:ADP binding"/>
    <property type="evidence" value="ECO:0007669"/>
    <property type="project" value="InterPro"/>
</dbReference>
<organism evidence="6 7">
    <name type="scientific">Artemisia annua</name>
    <name type="common">Sweet wormwood</name>
    <dbReference type="NCBI Taxonomy" id="35608"/>
    <lineage>
        <taxon>Eukaryota</taxon>
        <taxon>Viridiplantae</taxon>
        <taxon>Streptophyta</taxon>
        <taxon>Embryophyta</taxon>
        <taxon>Tracheophyta</taxon>
        <taxon>Spermatophyta</taxon>
        <taxon>Magnoliopsida</taxon>
        <taxon>eudicotyledons</taxon>
        <taxon>Gunneridae</taxon>
        <taxon>Pentapetalae</taxon>
        <taxon>asterids</taxon>
        <taxon>campanulids</taxon>
        <taxon>Asterales</taxon>
        <taxon>Asteraceae</taxon>
        <taxon>Asteroideae</taxon>
        <taxon>Anthemideae</taxon>
        <taxon>Artemisiinae</taxon>
        <taxon>Artemisia</taxon>
    </lineage>
</organism>
<dbReference type="SMART" id="SM00255">
    <property type="entry name" value="TIR"/>
    <property type="match status" value="1"/>
</dbReference>
<dbReference type="InterPro" id="IPR042197">
    <property type="entry name" value="Apaf_helical"/>
</dbReference>
<dbReference type="Pfam" id="PF23282">
    <property type="entry name" value="WHD_ROQ1"/>
    <property type="match status" value="1"/>
</dbReference>
<evidence type="ECO:0000256" key="3">
    <source>
        <dbReference type="ARBA" id="ARBA00022737"/>
    </source>
</evidence>
<evidence type="ECO:0000313" key="6">
    <source>
        <dbReference type="EMBL" id="PWA87501.1"/>
    </source>
</evidence>
<dbReference type="Gene3D" id="3.80.10.10">
    <property type="entry name" value="Ribonuclease Inhibitor"/>
    <property type="match status" value="2"/>
</dbReference>
<name>A0A2U1PP28_ARTAN</name>
<dbReference type="AlphaFoldDB" id="A0A2U1PP28"/>
<gene>
    <name evidence="6" type="ORF">CTI12_AA128840</name>
</gene>
<dbReference type="Gene3D" id="3.40.50.300">
    <property type="entry name" value="P-loop containing nucleotide triphosphate hydrolases"/>
    <property type="match status" value="1"/>
</dbReference>
<dbReference type="GO" id="GO:0007165">
    <property type="term" value="P:signal transduction"/>
    <property type="evidence" value="ECO:0007669"/>
    <property type="project" value="InterPro"/>
</dbReference>
<dbReference type="Gene3D" id="3.40.50.10140">
    <property type="entry name" value="Toll/interleukin-1 receptor homology (TIR) domain"/>
    <property type="match status" value="1"/>
</dbReference>
<evidence type="ECO:0000256" key="4">
    <source>
        <dbReference type="ARBA" id="ARBA00022821"/>
    </source>
</evidence>
<accession>A0A2U1PP28</accession>
<keyword evidence="4" id="KW-0611">Plant defense</keyword>
<dbReference type="Gene3D" id="1.10.8.430">
    <property type="entry name" value="Helical domain of apoptotic protease-activating factors"/>
    <property type="match status" value="1"/>
</dbReference>
<dbReference type="InterPro" id="IPR044974">
    <property type="entry name" value="Disease_R_plants"/>
</dbReference>
<evidence type="ECO:0000259" key="5">
    <source>
        <dbReference type="PROSITE" id="PS50104"/>
    </source>
</evidence>
<dbReference type="PRINTS" id="PR00364">
    <property type="entry name" value="DISEASERSIST"/>
</dbReference>
<comment type="caution">
    <text evidence="6">The sequence shown here is derived from an EMBL/GenBank/DDBJ whole genome shotgun (WGS) entry which is preliminary data.</text>
</comment>
<reference evidence="6 7" key="1">
    <citation type="journal article" date="2018" name="Mol. Plant">
        <title>The genome of Artemisia annua provides insight into the evolution of Asteraceae family and artemisinin biosynthesis.</title>
        <authorList>
            <person name="Shen Q."/>
            <person name="Zhang L."/>
            <person name="Liao Z."/>
            <person name="Wang S."/>
            <person name="Yan T."/>
            <person name="Shi P."/>
            <person name="Liu M."/>
            <person name="Fu X."/>
            <person name="Pan Q."/>
            <person name="Wang Y."/>
            <person name="Lv Z."/>
            <person name="Lu X."/>
            <person name="Zhang F."/>
            <person name="Jiang W."/>
            <person name="Ma Y."/>
            <person name="Chen M."/>
            <person name="Hao X."/>
            <person name="Li L."/>
            <person name="Tang Y."/>
            <person name="Lv G."/>
            <person name="Zhou Y."/>
            <person name="Sun X."/>
            <person name="Brodelius P.E."/>
            <person name="Rose J.K.C."/>
            <person name="Tang K."/>
        </authorList>
    </citation>
    <scope>NUCLEOTIDE SEQUENCE [LARGE SCALE GENOMIC DNA]</scope>
    <source>
        <strain evidence="7">cv. Huhao1</strain>
        <tissue evidence="6">Leaf</tissue>
    </source>
</reference>
<feature type="domain" description="TIR" evidence="5">
    <location>
        <begin position="10"/>
        <end position="166"/>
    </location>
</feature>
<comment type="similarity">
    <text evidence="1">Belongs to the disease resistance NB-LRR family.</text>
</comment>
<dbReference type="InterPro" id="IPR058192">
    <property type="entry name" value="WHD_ROQ1-like"/>
</dbReference>
<evidence type="ECO:0000256" key="2">
    <source>
        <dbReference type="ARBA" id="ARBA00022614"/>
    </source>
</evidence>
<dbReference type="GO" id="GO:0006952">
    <property type="term" value="P:defense response"/>
    <property type="evidence" value="ECO:0007669"/>
    <property type="project" value="UniProtKB-KW"/>
</dbReference>
<dbReference type="Proteomes" id="UP000245207">
    <property type="component" value="Unassembled WGS sequence"/>
</dbReference>
<dbReference type="InterPro" id="IPR003593">
    <property type="entry name" value="AAA+_ATPase"/>
</dbReference>
<evidence type="ECO:0000256" key="1">
    <source>
        <dbReference type="ARBA" id="ARBA00008894"/>
    </source>
</evidence>
<sequence>MASKSLSVLWKYDVFISYKRKDTGKTITHDLYTALRRRDINLYEENIGSHYQDKETLNDAMISSRFVIVVISKNYLRSSWCMDQLVNIIESRYDKIIPVLYDMNPHAVFSATGPLGAKYHQMLRYANKWRKWALALQNVILLAGWSNSSYRSKSVEEIVETISLELSSVKQNDARNLIGIKPHAQHFIKDLLKIGSGGVRMIGIYGASGGGKTTLAMAIYNEISCKFSGRCSFIENLKDDSRELGLAKLQEKVLTDVFKLNGMKIMSIGEGKHLIKERMGRFGVLIVLDDVDDISQLDALAGSHVWFGNGSRIIITTKEKSLLEAHGVDSIHQIELLKDGEALELFNSYAAPKKEYEKLSLEIVSSAGDLPLTFKVLGSFLHDKEENVWTSALNDLMLTSTETLKKLKISYDALESDEKEIFLDLAIFFKNRKKSEVLDILSAFGYKSIDNMLQVLVDKSLISTISDGRVQIHDLIQEMARCIILEDLPKKHSRIWQVEQLLKIRRKVEAAKINGIQVKFDNERPMDFSDMFTDMKNLRYLDINTSHMSKADKEPKVFSSNLRWLSWSSYPGKYLPQGLQAKELVVICMANSKIRQFSKRKNLGLMPKLKILDLSGSKYLTAIASFERLPNLERLILQNCSKLVSVDPSIGYLKELVLLDMSCCSKLQSFPPIVQMTSLKVLIFSGCTKLTEFPEIYWNMDCLEHLNLQNTRIQDLSSAIGKVSNLISIDLCNCQNLTNMYFGFCPLLRSLKLSGCPGLKKLPVGFFKMQLLEELILDYTGIREFPAFILNLPNLKTLSFRRGDEDSTSKTNQP</sequence>
<dbReference type="PROSITE" id="PS50104">
    <property type="entry name" value="TIR"/>
    <property type="match status" value="1"/>
</dbReference>